<dbReference type="Pfam" id="PF14035">
    <property type="entry name" value="YlzJ"/>
    <property type="match status" value="1"/>
</dbReference>
<organism evidence="1 2">
    <name type="scientific">Candidatus Merdivicinus excrementipullorum</name>
    <dbReference type="NCBI Taxonomy" id="2840867"/>
    <lineage>
        <taxon>Bacteria</taxon>
        <taxon>Bacillati</taxon>
        <taxon>Bacillota</taxon>
        <taxon>Clostridia</taxon>
        <taxon>Eubacteriales</taxon>
        <taxon>Oscillospiraceae</taxon>
        <taxon>Oscillospiraceae incertae sedis</taxon>
        <taxon>Candidatus Merdivicinus</taxon>
    </lineage>
</organism>
<dbReference type="InterPro" id="IPR025619">
    <property type="entry name" value="YlzJ"/>
</dbReference>
<name>A0A9D1K0K1_9FIRM</name>
<proteinExistence type="predicted"/>
<evidence type="ECO:0000313" key="1">
    <source>
        <dbReference type="EMBL" id="HIS77405.1"/>
    </source>
</evidence>
<dbReference type="Proteomes" id="UP000824002">
    <property type="component" value="Unassembled WGS sequence"/>
</dbReference>
<gene>
    <name evidence="1" type="ORF">IAB51_11465</name>
</gene>
<reference evidence="1" key="2">
    <citation type="journal article" date="2021" name="PeerJ">
        <title>Extensive microbial diversity within the chicken gut microbiome revealed by metagenomics and culture.</title>
        <authorList>
            <person name="Gilroy R."/>
            <person name="Ravi A."/>
            <person name="Getino M."/>
            <person name="Pursley I."/>
            <person name="Horton D.L."/>
            <person name="Alikhan N.F."/>
            <person name="Baker D."/>
            <person name="Gharbi K."/>
            <person name="Hall N."/>
            <person name="Watson M."/>
            <person name="Adriaenssens E.M."/>
            <person name="Foster-Nyarko E."/>
            <person name="Jarju S."/>
            <person name="Secka A."/>
            <person name="Antonio M."/>
            <person name="Oren A."/>
            <person name="Chaudhuri R.R."/>
            <person name="La Ragione R."/>
            <person name="Hildebrand F."/>
            <person name="Pallen M.J."/>
        </authorList>
    </citation>
    <scope>NUCLEOTIDE SEQUENCE</scope>
    <source>
        <strain evidence="1">CHK199-13235</strain>
    </source>
</reference>
<evidence type="ECO:0000313" key="2">
    <source>
        <dbReference type="Proteomes" id="UP000824002"/>
    </source>
</evidence>
<dbReference type="AlphaFoldDB" id="A0A9D1K0K1"/>
<accession>A0A9D1K0K1</accession>
<reference evidence="1" key="1">
    <citation type="submission" date="2020-10" db="EMBL/GenBank/DDBJ databases">
        <authorList>
            <person name="Gilroy R."/>
        </authorList>
    </citation>
    <scope>NUCLEOTIDE SEQUENCE</scope>
    <source>
        <strain evidence="1">CHK199-13235</strain>
    </source>
</reference>
<sequence length="60" mass="6904">MQAPETELRMVDGRLCECIPGREGATVNRLISTDPMDYLNPAFAPGRLVLDRMKEFRHER</sequence>
<dbReference type="EMBL" id="DVJP01000076">
    <property type="protein sequence ID" value="HIS77405.1"/>
    <property type="molecule type" value="Genomic_DNA"/>
</dbReference>
<comment type="caution">
    <text evidence="1">The sequence shown here is derived from an EMBL/GenBank/DDBJ whole genome shotgun (WGS) entry which is preliminary data.</text>
</comment>
<protein>
    <submittedName>
        <fullName evidence="1">Uncharacterized protein</fullName>
    </submittedName>
</protein>